<keyword evidence="2" id="KW-0238">DNA-binding</keyword>
<protein>
    <submittedName>
        <fullName evidence="6">ABC transporterintegral membrane type 1</fullName>
    </submittedName>
</protein>
<comment type="caution">
    <text evidence="6">The sequence shown here is derived from an EMBL/GenBank/DDBJ whole genome shotgun (WGS) entry which is preliminary data.</text>
</comment>
<evidence type="ECO:0000259" key="5">
    <source>
        <dbReference type="PROSITE" id="PS00463"/>
    </source>
</evidence>
<name>A0A9W9WH24_9EURO</name>
<dbReference type="PANTHER" id="PTHR47840">
    <property type="entry name" value="ZN(II)2CYS6 TRANSCRIPTION FACTOR (EUROFUNG)-RELATED"/>
    <property type="match status" value="1"/>
</dbReference>
<dbReference type="EMBL" id="JAPWDO010000008">
    <property type="protein sequence ID" value="KAJ5459136.1"/>
    <property type="molecule type" value="Genomic_DNA"/>
</dbReference>
<evidence type="ECO:0000256" key="4">
    <source>
        <dbReference type="ARBA" id="ARBA00023242"/>
    </source>
</evidence>
<keyword evidence="4" id="KW-0539">Nucleus</keyword>
<evidence type="ECO:0000313" key="6">
    <source>
        <dbReference type="EMBL" id="KAJ5459136.1"/>
    </source>
</evidence>
<keyword evidence="1" id="KW-0805">Transcription regulation</keyword>
<evidence type="ECO:0000313" key="7">
    <source>
        <dbReference type="Proteomes" id="UP001147760"/>
    </source>
</evidence>
<dbReference type="SUPFAM" id="SSF57701">
    <property type="entry name" value="Zn2/Cys6 DNA-binding domain"/>
    <property type="match status" value="1"/>
</dbReference>
<evidence type="ECO:0000256" key="2">
    <source>
        <dbReference type="ARBA" id="ARBA00023125"/>
    </source>
</evidence>
<dbReference type="PROSITE" id="PS00463">
    <property type="entry name" value="ZN2_CY6_FUNGAL_1"/>
    <property type="match status" value="1"/>
</dbReference>
<dbReference type="Gene3D" id="4.10.240.10">
    <property type="entry name" value="Zn(2)-C6 fungal-type DNA-binding domain"/>
    <property type="match status" value="1"/>
</dbReference>
<dbReference type="InterPro" id="IPR036864">
    <property type="entry name" value="Zn2-C6_fun-type_DNA-bd_sf"/>
</dbReference>
<dbReference type="OrthoDB" id="5392779at2759"/>
<sequence>MSSLSQTLGEPTRKRRKIRKGTFSCWECKNRKIRCQFTPYSATVCAFCQRKGLSCISQECPSPQDAGYQAVERRISHVEGLVAQLVQQQGAHSPSQRSPVSQEVKKDLFVDTIDPRVFHLPKAGNDATFQSGPMSPGSLSYVQSLLPPAAILKQILDCSPLLHLAQRIIQLALILQQSTQKVPELQFDQPNHQMAHYFVDVASRYVTSQDLLVDSLDGVETLVLEARYHIHVGSLRDAWILFRRALGIARLLGLPCRKYEDDNRAESLRFRLVYSDRFLSLTLGLPFVDVDCQLSSTRQLVADRWSDRLERIHVVVVGRIIARNLRMQLTLK</sequence>
<reference evidence="6" key="1">
    <citation type="submission" date="2022-12" db="EMBL/GenBank/DDBJ databases">
        <authorList>
            <person name="Petersen C."/>
        </authorList>
    </citation>
    <scope>NUCLEOTIDE SEQUENCE</scope>
    <source>
        <strain evidence="6">IBT 17660</strain>
    </source>
</reference>
<evidence type="ECO:0000256" key="3">
    <source>
        <dbReference type="ARBA" id="ARBA00023163"/>
    </source>
</evidence>
<keyword evidence="3" id="KW-0804">Transcription</keyword>
<evidence type="ECO:0000256" key="1">
    <source>
        <dbReference type="ARBA" id="ARBA00023015"/>
    </source>
</evidence>
<gene>
    <name evidence="6" type="ORF">N7530_011080</name>
</gene>
<dbReference type="GO" id="GO:0000981">
    <property type="term" value="F:DNA-binding transcription factor activity, RNA polymerase II-specific"/>
    <property type="evidence" value="ECO:0007669"/>
    <property type="project" value="InterPro"/>
</dbReference>
<organism evidence="6 7">
    <name type="scientific">Penicillium desertorum</name>
    <dbReference type="NCBI Taxonomy" id="1303715"/>
    <lineage>
        <taxon>Eukaryota</taxon>
        <taxon>Fungi</taxon>
        <taxon>Dikarya</taxon>
        <taxon>Ascomycota</taxon>
        <taxon>Pezizomycotina</taxon>
        <taxon>Eurotiomycetes</taxon>
        <taxon>Eurotiomycetidae</taxon>
        <taxon>Eurotiales</taxon>
        <taxon>Aspergillaceae</taxon>
        <taxon>Penicillium</taxon>
    </lineage>
</organism>
<dbReference type="PANTHER" id="PTHR47840:SF1">
    <property type="entry name" value="ZN(II)2CYS6 TRANSCRIPTION FACTOR (EUROFUNG)"/>
    <property type="match status" value="1"/>
</dbReference>
<feature type="domain" description="Zn(2)-C6 fungal-type" evidence="5">
    <location>
        <begin position="24"/>
        <end position="55"/>
    </location>
</feature>
<keyword evidence="7" id="KW-1185">Reference proteome</keyword>
<reference evidence="6" key="2">
    <citation type="journal article" date="2023" name="IMA Fungus">
        <title>Comparative genomic study of the Penicillium genus elucidates a diverse pangenome and 15 lateral gene transfer events.</title>
        <authorList>
            <person name="Petersen C."/>
            <person name="Sorensen T."/>
            <person name="Nielsen M.R."/>
            <person name="Sondergaard T.E."/>
            <person name="Sorensen J.L."/>
            <person name="Fitzpatrick D.A."/>
            <person name="Frisvad J.C."/>
            <person name="Nielsen K.L."/>
        </authorList>
    </citation>
    <scope>NUCLEOTIDE SEQUENCE</scope>
    <source>
        <strain evidence="6">IBT 17660</strain>
    </source>
</reference>
<dbReference type="GO" id="GO:0008270">
    <property type="term" value="F:zinc ion binding"/>
    <property type="evidence" value="ECO:0007669"/>
    <property type="project" value="InterPro"/>
</dbReference>
<dbReference type="CDD" id="cd12148">
    <property type="entry name" value="fungal_TF_MHR"/>
    <property type="match status" value="1"/>
</dbReference>
<proteinExistence type="predicted"/>
<dbReference type="AlphaFoldDB" id="A0A9W9WH24"/>
<dbReference type="GO" id="GO:0003677">
    <property type="term" value="F:DNA binding"/>
    <property type="evidence" value="ECO:0007669"/>
    <property type="project" value="UniProtKB-KW"/>
</dbReference>
<dbReference type="Proteomes" id="UP001147760">
    <property type="component" value="Unassembled WGS sequence"/>
</dbReference>
<dbReference type="InterPro" id="IPR001138">
    <property type="entry name" value="Zn2Cys6_DnaBD"/>
</dbReference>
<accession>A0A9W9WH24</accession>